<evidence type="ECO:0000313" key="1">
    <source>
        <dbReference type="EMBL" id="MCI61853.1"/>
    </source>
</evidence>
<keyword evidence="2" id="KW-1185">Reference proteome</keyword>
<reference evidence="1 2" key="1">
    <citation type="journal article" date="2018" name="Front. Plant Sci.">
        <title>Red Clover (Trifolium pratense) and Zigzag Clover (T. medium) - A Picture of Genomic Similarities and Differences.</title>
        <authorList>
            <person name="Dluhosova J."/>
            <person name="Istvanek J."/>
            <person name="Nedelnik J."/>
            <person name="Repkova J."/>
        </authorList>
    </citation>
    <scope>NUCLEOTIDE SEQUENCE [LARGE SCALE GENOMIC DNA]</scope>
    <source>
        <strain evidence="2">cv. 10/8</strain>
        <tissue evidence="1">Leaf</tissue>
    </source>
</reference>
<dbReference type="AlphaFoldDB" id="A0A392TL32"/>
<protein>
    <submittedName>
        <fullName evidence="1">Uncharacterized protein</fullName>
    </submittedName>
</protein>
<organism evidence="1 2">
    <name type="scientific">Trifolium medium</name>
    <dbReference type="NCBI Taxonomy" id="97028"/>
    <lineage>
        <taxon>Eukaryota</taxon>
        <taxon>Viridiplantae</taxon>
        <taxon>Streptophyta</taxon>
        <taxon>Embryophyta</taxon>
        <taxon>Tracheophyta</taxon>
        <taxon>Spermatophyta</taxon>
        <taxon>Magnoliopsida</taxon>
        <taxon>eudicotyledons</taxon>
        <taxon>Gunneridae</taxon>
        <taxon>Pentapetalae</taxon>
        <taxon>rosids</taxon>
        <taxon>fabids</taxon>
        <taxon>Fabales</taxon>
        <taxon>Fabaceae</taxon>
        <taxon>Papilionoideae</taxon>
        <taxon>50 kb inversion clade</taxon>
        <taxon>NPAAA clade</taxon>
        <taxon>Hologalegina</taxon>
        <taxon>IRL clade</taxon>
        <taxon>Trifolieae</taxon>
        <taxon>Trifolium</taxon>
    </lineage>
</organism>
<name>A0A392TL32_9FABA</name>
<accession>A0A392TL32</accession>
<sequence length="45" mass="4762">MARCAGHGVRTGKSSGSCASCSLVWRVAQLNQAVEVKFLVVARRA</sequence>
<proteinExistence type="predicted"/>
<dbReference type="Proteomes" id="UP000265520">
    <property type="component" value="Unassembled WGS sequence"/>
</dbReference>
<comment type="caution">
    <text evidence="1">The sequence shown here is derived from an EMBL/GenBank/DDBJ whole genome shotgun (WGS) entry which is preliminary data.</text>
</comment>
<evidence type="ECO:0000313" key="2">
    <source>
        <dbReference type="Proteomes" id="UP000265520"/>
    </source>
</evidence>
<dbReference type="EMBL" id="LXQA010607703">
    <property type="protein sequence ID" value="MCI61853.1"/>
    <property type="molecule type" value="Genomic_DNA"/>
</dbReference>